<dbReference type="PANTHER" id="PTHR11070">
    <property type="entry name" value="UVRD / RECB / PCRA DNA HELICASE FAMILY MEMBER"/>
    <property type="match status" value="1"/>
</dbReference>
<comment type="caution">
    <text evidence="19">The sequence shown here is derived from an EMBL/GenBank/DDBJ whole genome shotgun (WGS) entry which is preliminary data.</text>
</comment>
<dbReference type="STRING" id="1129374.AJE_00370"/>
<accession>H3Z9S3</accession>
<dbReference type="InterPro" id="IPR011604">
    <property type="entry name" value="PDDEXK-like_dom_sf"/>
</dbReference>
<dbReference type="InterPro" id="IPR014016">
    <property type="entry name" value="UvrD-like_ATP-bd"/>
</dbReference>
<comment type="catalytic activity">
    <reaction evidence="12">
        <text>Couples ATP hydrolysis with the unwinding of duplex DNA by translocating in the 3'-5' direction.</text>
        <dbReference type="EC" id="5.6.2.4"/>
    </reaction>
</comment>
<evidence type="ECO:0000256" key="14">
    <source>
        <dbReference type="ARBA" id="ARBA00034923"/>
    </source>
</evidence>
<dbReference type="Gene3D" id="3.90.320.10">
    <property type="match status" value="1"/>
</dbReference>
<protein>
    <recommendedName>
        <fullName evidence="13">DNA 3'-5' helicase</fullName>
        <ecNumber evidence="13">5.6.2.4</ecNumber>
    </recommendedName>
    <alternativeName>
        <fullName evidence="14">DNA 3'-5' helicase II</fullName>
    </alternativeName>
</protein>
<dbReference type="Pfam" id="PF12705">
    <property type="entry name" value="PDDEXK_1"/>
    <property type="match status" value="1"/>
</dbReference>
<dbReference type="AlphaFoldDB" id="H3Z9S3"/>
<keyword evidence="10" id="KW-0234">DNA repair</keyword>
<evidence type="ECO:0000256" key="5">
    <source>
        <dbReference type="ARBA" id="ARBA00022801"/>
    </source>
</evidence>
<evidence type="ECO:0000313" key="19">
    <source>
        <dbReference type="EMBL" id="EHR42597.1"/>
    </source>
</evidence>
<dbReference type="PROSITE" id="PS51217">
    <property type="entry name" value="UVRD_HELICASE_CTER"/>
    <property type="match status" value="1"/>
</dbReference>
<evidence type="ECO:0000256" key="8">
    <source>
        <dbReference type="ARBA" id="ARBA00022840"/>
    </source>
</evidence>
<dbReference type="SUPFAM" id="SSF52540">
    <property type="entry name" value="P-loop containing nucleoside triphosphate hydrolases"/>
    <property type="match status" value="1"/>
</dbReference>
<dbReference type="Proteomes" id="UP000012046">
    <property type="component" value="Unassembled WGS sequence"/>
</dbReference>
<keyword evidence="8 16" id="KW-0067">ATP-binding</keyword>
<dbReference type="RefSeq" id="WP_008949163.1">
    <property type="nucleotide sequence ID" value="NZ_AHTH01000002.1"/>
</dbReference>
<dbReference type="InterPro" id="IPR038726">
    <property type="entry name" value="PDDEXK_AddAB-type"/>
</dbReference>
<keyword evidence="3 16" id="KW-0547">Nucleotide-binding</keyword>
<dbReference type="InterPro" id="IPR027417">
    <property type="entry name" value="P-loop_NTPase"/>
</dbReference>
<feature type="binding site" evidence="16">
    <location>
        <begin position="10"/>
        <end position="17"/>
    </location>
    <ligand>
        <name>ATP</name>
        <dbReference type="ChEBI" id="CHEBI:30616"/>
    </ligand>
</feature>
<comment type="catalytic activity">
    <reaction evidence="15">
        <text>ATP + H2O = ADP + phosphate + H(+)</text>
        <dbReference type="Rhea" id="RHEA:13065"/>
        <dbReference type="ChEBI" id="CHEBI:15377"/>
        <dbReference type="ChEBI" id="CHEBI:15378"/>
        <dbReference type="ChEBI" id="CHEBI:30616"/>
        <dbReference type="ChEBI" id="CHEBI:43474"/>
        <dbReference type="ChEBI" id="CHEBI:456216"/>
        <dbReference type="EC" id="5.6.2.4"/>
    </reaction>
</comment>
<evidence type="ECO:0000256" key="13">
    <source>
        <dbReference type="ARBA" id="ARBA00034808"/>
    </source>
</evidence>
<keyword evidence="9" id="KW-0238">DNA-binding</keyword>
<evidence type="ECO:0000256" key="3">
    <source>
        <dbReference type="ARBA" id="ARBA00022741"/>
    </source>
</evidence>
<keyword evidence="7" id="KW-0269">Exonuclease</keyword>
<dbReference type="eggNOG" id="COG1074">
    <property type="taxonomic scope" value="Bacteria"/>
</dbReference>
<proteinExistence type="inferred from homology"/>
<keyword evidence="20" id="KW-1185">Reference proteome</keyword>
<evidence type="ECO:0000256" key="16">
    <source>
        <dbReference type="PROSITE-ProRule" id="PRU00560"/>
    </source>
</evidence>
<evidence type="ECO:0000256" key="11">
    <source>
        <dbReference type="ARBA" id="ARBA00023235"/>
    </source>
</evidence>
<reference evidence="19 20" key="1">
    <citation type="journal article" date="2012" name="J. Bacteriol.">
        <title>Genome Sequence of Extracellular-Protease-Producing Alishewanella jeotgali Isolated from Traditional Korean Fermented Seafood.</title>
        <authorList>
            <person name="Jung J."/>
            <person name="Chun J."/>
            <person name="Park W."/>
        </authorList>
    </citation>
    <scope>NUCLEOTIDE SEQUENCE [LARGE SCALE GENOMIC DNA]</scope>
    <source>
        <strain evidence="19 20">KCTC 22429</strain>
    </source>
</reference>
<dbReference type="EMBL" id="AHTH01000002">
    <property type="protein sequence ID" value="EHR42597.1"/>
    <property type="molecule type" value="Genomic_DNA"/>
</dbReference>
<evidence type="ECO:0000313" key="20">
    <source>
        <dbReference type="Proteomes" id="UP000012046"/>
    </source>
</evidence>
<evidence type="ECO:0000259" key="18">
    <source>
        <dbReference type="PROSITE" id="PS51217"/>
    </source>
</evidence>
<name>H3Z9S3_9ALTE</name>
<dbReference type="Pfam" id="PF00580">
    <property type="entry name" value="UvrD-helicase"/>
    <property type="match status" value="1"/>
</dbReference>
<dbReference type="GO" id="GO:0000725">
    <property type="term" value="P:recombinational repair"/>
    <property type="evidence" value="ECO:0007669"/>
    <property type="project" value="TreeGrafter"/>
</dbReference>
<gene>
    <name evidence="19" type="ORF">AJE_00370</name>
</gene>
<keyword evidence="5 16" id="KW-0378">Hydrolase</keyword>
<dbReference type="GO" id="GO:0005829">
    <property type="term" value="C:cytosol"/>
    <property type="evidence" value="ECO:0007669"/>
    <property type="project" value="TreeGrafter"/>
</dbReference>
<evidence type="ECO:0000256" key="15">
    <source>
        <dbReference type="ARBA" id="ARBA00048988"/>
    </source>
</evidence>
<dbReference type="InterPro" id="IPR014017">
    <property type="entry name" value="DNA_helicase_UvrD-like_C"/>
</dbReference>
<keyword evidence="2" id="KW-0540">Nuclease</keyword>
<dbReference type="GO" id="GO:0005524">
    <property type="term" value="F:ATP binding"/>
    <property type="evidence" value="ECO:0007669"/>
    <property type="project" value="UniProtKB-UniRule"/>
</dbReference>
<dbReference type="PANTHER" id="PTHR11070:SF2">
    <property type="entry name" value="ATP-DEPENDENT DNA HELICASE SRS2"/>
    <property type="match status" value="1"/>
</dbReference>
<dbReference type="Pfam" id="PF13361">
    <property type="entry name" value="UvrD_C"/>
    <property type="match status" value="1"/>
</dbReference>
<dbReference type="Gene3D" id="3.40.50.300">
    <property type="entry name" value="P-loop containing nucleotide triphosphate hydrolases"/>
    <property type="match status" value="4"/>
</dbReference>
<feature type="domain" description="UvrD-like helicase ATP-binding" evidence="17">
    <location>
        <begin position="1"/>
        <end position="416"/>
    </location>
</feature>
<keyword evidence="6 16" id="KW-0347">Helicase</keyword>
<keyword evidence="11" id="KW-0413">Isomerase</keyword>
<dbReference type="GO" id="GO:0003677">
    <property type="term" value="F:DNA binding"/>
    <property type="evidence" value="ECO:0007669"/>
    <property type="project" value="UniProtKB-KW"/>
</dbReference>
<evidence type="ECO:0000256" key="6">
    <source>
        <dbReference type="ARBA" id="ARBA00022806"/>
    </source>
</evidence>
<organism evidence="19 20">
    <name type="scientific">Alishewanella jeotgali KCTC 22429</name>
    <dbReference type="NCBI Taxonomy" id="1129374"/>
    <lineage>
        <taxon>Bacteria</taxon>
        <taxon>Pseudomonadati</taxon>
        <taxon>Pseudomonadota</taxon>
        <taxon>Gammaproteobacteria</taxon>
        <taxon>Alteromonadales</taxon>
        <taxon>Alteromonadaceae</taxon>
        <taxon>Alishewanella</taxon>
    </lineage>
</organism>
<sequence>MTAEIQFISAGAGSGKTYTITEALNRALLEENFSPDSIFATTFTKKAAQELLQRVREKVLQTVAADPSKQTLALQINQAKIGTLHSLCAIYVERFAFELGLSPKLNIIDEQHAEQMLYEVFEQLADVEAVQNMIERALATGMRFGFGKAGFKGESTTIIDLAVKLVQEARANAIAPEDFKKMAQSSWQAYESLLPAVDENNEINLKSYLELAKATVRNLEEVYAAKNRDFPGWLKKLRSSSFVDPQRFKWSDWENDEGLSGKAVLPYTQLLLSFKDRYAECSDFRNDLKQFIEDIFALAEGLAVRYQAEKRKIGYIDYADLEAYFLNIIQNPAYLSAIAPEFAFVLVDEFQDTNPMQLAIYSELFKVARKVTLVGDLKQAIYGFRGASPELMELLINKLRQQGHKITALESSWRSTSEVLAYSNQLFTKVFNDQQVALNLVEKNNWQVPAEQFLPAVSHWPLLGKNAAEYAKDLCHKLQQLMQKPPLIPANKDVGTTESVTMRPLRWRDIVILENSNADIRATVAALQQAGIPAVAEQSGLTEQAEVILALAALQLVIEPDDTLAQAEFITLYQQQGLTTWLKNVLQPESTLSITEDAQQVLRDLHQARLHLAPEELLSLVITKLKLADIIVSWDGSAYQSEQRLANLDALLNYAQDYSQLKQAMRLPVNINGFYNFLKNKAKKDLDLQQGSAGDAVQVMTVHAAKGLEWPMVIANFLDKQIKHRLFSVKALNSDVDYQIEQPLQGRALRFLPSYKASRGTVDKKDSLEKRMLEQGLGVNELQQALSEAKRELYVALTRAKHYLVLSRLDAEPANFSFYDKFPEILTGVPSNLTLHAPANTQPQAQIRWRAISALDRSARKIIPSAMHGGQQLCVVVKQQFGQNLTIPKQVVANKQESQLGDRIHQVVSWAVSNPGVNLEKRCTALLADFGIQDQEFIAALSNNLNAFIQHLHAEGLSSCHSELPINVVNPAGQEISGSIDLLVQLEDGWLIIDHKLFSGQNTETEYLENYAGQLLAYKQALMLAGMPAANMAIHAVTKGTLYKLAEHQV</sequence>
<evidence type="ECO:0000256" key="4">
    <source>
        <dbReference type="ARBA" id="ARBA00022763"/>
    </source>
</evidence>
<evidence type="ECO:0000256" key="12">
    <source>
        <dbReference type="ARBA" id="ARBA00034617"/>
    </source>
</evidence>
<evidence type="ECO:0000259" key="17">
    <source>
        <dbReference type="PROSITE" id="PS51198"/>
    </source>
</evidence>
<comment type="similarity">
    <text evidence="1">Belongs to the helicase family. UvrD subfamily.</text>
</comment>
<evidence type="ECO:0000256" key="10">
    <source>
        <dbReference type="ARBA" id="ARBA00023204"/>
    </source>
</evidence>
<dbReference type="GO" id="GO:0043138">
    <property type="term" value="F:3'-5' DNA helicase activity"/>
    <property type="evidence" value="ECO:0007669"/>
    <property type="project" value="UniProtKB-EC"/>
</dbReference>
<dbReference type="EC" id="5.6.2.4" evidence="13"/>
<dbReference type="PROSITE" id="PS51198">
    <property type="entry name" value="UVRD_HELICASE_ATP_BIND"/>
    <property type="match status" value="1"/>
</dbReference>
<evidence type="ECO:0000256" key="9">
    <source>
        <dbReference type="ARBA" id="ARBA00023125"/>
    </source>
</evidence>
<keyword evidence="4" id="KW-0227">DNA damage</keyword>
<evidence type="ECO:0000256" key="2">
    <source>
        <dbReference type="ARBA" id="ARBA00022722"/>
    </source>
</evidence>
<evidence type="ECO:0000256" key="1">
    <source>
        <dbReference type="ARBA" id="ARBA00009922"/>
    </source>
</evidence>
<dbReference type="Gene3D" id="1.10.10.160">
    <property type="match status" value="1"/>
</dbReference>
<dbReference type="GO" id="GO:0004527">
    <property type="term" value="F:exonuclease activity"/>
    <property type="evidence" value="ECO:0007669"/>
    <property type="project" value="UniProtKB-KW"/>
</dbReference>
<feature type="domain" description="UvrD-like helicase C-terminal" evidence="18">
    <location>
        <begin position="417"/>
        <end position="707"/>
    </location>
</feature>
<dbReference type="PATRIC" id="fig|1129374.4.peg.75"/>
<dbReference type="InterPro" id="IPR000212">
    <property type="entry name" value="DNA_helicase_UvrD/REP"/>
</dbReference>
<dbReference type="GO" id="GO:0033202">
    <property type="term" value="C:DNA helicase complex"/>
    <property type="evidence" value="ECO:0007669"/>
    <property type="project" value="TreeGrafter"/>
</dbReference>
<evidence type="ECO:0000256" key="7">
    <source>
        <dbReference type="ARBA" id="ARBA00022839"/>
    </source>
</evidence>
<dbReference type="InterPro" id="IPR013986">
    <property type="entry name" value="DExx_box_DNA_helicase_dom_sf"/>
</dbReference>